<dbReference type="RefSeq" id="WP_175474293.1">
    <property type="nucleotide sequence ID" value="NZ_FNBW01000012.1"/>
</dbReference>
<evidence type="ECO:0000313" key="2">
    <source>
        <dbReference type="EMBL" id="SDG20967.1"/>
    </source>
</evidence>
<evidence type="ECO:0000256" key="1">
    <source>
        <dbReference type="SAM" id="MobiDB-lite"/>
    </source>
</evidence>
<dbReference type="EMBL" id="FNBW01000012">
    <property type="protein sequence ID" value="SDG20967.1"/>
    <property type="molecule type" value="Genomic_DNA"/>
</dbReference>
<accession>A0A8G2BLK9</accession>
<gene>
    <name evidence="2" type="ORF">SAMN05660686_03681</name>
</gene>
<name>A0A8G2BLK9_9PROT</name>
<dbReference type="InterPro" id="IPR010593">
    <property type="entry name" value="DUF1159"/>
</dbReference>
<dbReference type="Proteomes" id="UP000198615">
    <property type="component" value="Unassembled WGS sequence"/>
</dbReference>
<dbReference type="AlphaFoldDB" id="A0A8G2BLK9"/>
<sequence>MANDKTAPDKAAPDNTAPNKTDGAAKVRRGGLRALSYLAPGLTDPLFRKRGFVEGRIPRDWAQIVGADLARCCAPESLNFPRGRREGATLKIVALPGSALEIQHLAPQIIERVNGHFGWAAVARMTIRQGLLPKPPKSRRPALRPLAEREKTAILDRVVGVHDPELRDRLRALGEAVSARAPAGPADGT</sequence>
<dbReference type="InterPro" id="IPR007922">
    <property type="entry name" value="DciA-like"/>
</dbReference>
<organism evidence="2 3">
    <name type="scientific">Thalassobaculum litoreum DSM 18839</name>
    <dbReference type="NCBI Taxonomy" id="1123362"/>
    <lineage>
        <taxon>Bacteria</taxon>
        <taxon>Pseudomonadati</taxon>
        <taxon>Pseudomonadota</taxon>
        <taxon>Alphaproteobacteria</taxon>
        <taxon>Rhodospirillales</taxon>
        <taxon>Thalassobaculaceae</taxon>
        <taxon>Thalassobaculum</taxon>
    </lineage>
</organism>
<feature type="compositionally biased region" description="Basic and acidic residues" evidence="1">
    <location>
        <begin position="1"/>
        <end position="12"/>
    </location>
</feature>
<dbReference type="PIRSF" id="PIRSF032064">
    <property type="entry name" value="UCP032064"/>
    <property type="match status" value="1"/>
</dbReference>
<reference evidence="2 3" key="1">
    <citation type="submission" date="2016-10" db="EMBL/GenBank/DDBJ databases">
        <authorList>
            <person name="Varghese N."/>
            <person name="Submissions S."/>
        </authorList>
    </citation>
    <scope>NUCLEOTIDE SEQUENCE [LARGE SCALE GENOMIC DNA]</scope>
    <source>
        <strain evidence="2 3">DSM 18839</strain>
    </source>
</reference>
<feature type="region of interest" description="Disordered" evidence="1">
    <location>
        <begin position="1"/>
        <end position="25"/>
    </location>
</feature>
<evidence type="ECO:0008006" key="4">
    <source>
        <dbReference type="Google" id="ProtNLM"/>
    </source>
</evidence>
<comment type="caution">
    <text evidence="2">The sequence shown here is derived from an EMBL/GenBank/DDBJ whole genome shotgun (WGS) entry which is preliminary data.</text>
</comment>
<keyword evidence="3" id="KW-1185">Reference proteome</keyword>
<dbReference type="Pfam" id="PF05258">
    <property type="entry name" value="DciA"/>
    <property type="match status" value="1"/>
</dbReference>
<evidence type="ECO:0000313" key="3">
    <source>
        <dbReference type="Proteomes" id="UP000198615"/>
    </source>
</evidence>
<protein>
    <recommendedName>
        <fullName evidence="4">DUF721 domain-containing protein</fullName>
    </recommendedName>
</protein>
<proteinExistence type="predicted"/>